<dbReference type="InterPro" id="IPR011701">
    <property type="entry name" value="MFS"/>
</dbReference>
<dbReference type="Pfam" id="PF07690">
    <property type="entry name" value="MFS_1"/>
    <property type="match status" value="1"/>
</dbReference>
<feature type="transmembrane region" description="Helical" evidence="7">
    <location>
        <begin position="129"/>
        <end position="149"/>
    </location>
</feature>
<dbReference type="PANTHER" id="PTHR43045:SF1">
    <property type="entry name" value="SHIKIMATE TRANSPORTER"/>
    <property type="match status" value="1"/>
</dbReference>
<dbReference type="PROSITE" id="PS50850">
    <property type="entry name" value="MFS"/>
    <property type="match status" value="1"/>
</dbReference>
<feature type="transmembrane region" description="Helical" evidence="7">
    <location>
        <begin position="96"/>
        <end position="117"/>
    </location>
</feature>
<dbReference type="SUPFAM" id="SSF103473">
    <property type="entry name" value="MFS general substrate transporter"/>
    <property type="match status" value="1"/>
</dbReference>
<keyword evidence="2" id="KW-0813">Transport</keyword>
<dbReference type="GO" id="GO:0022857">
    <property type="term" value="F:transmembrane transporter activity"/>
    <property type="evidence" value="ECO:0007669"/>
    <property type="project" value="InterPro"/>
</dbReference>
<evidence type="ECO:0000313" key="9">
    <source>
        <dbReference type="EMBL" id="QCP52197.1"/>
    </source>
</evidence>
<dbReference type="Gene3D" id="1.20.1250.20">
    <property type="entry name" value="MFS general substrate transporter like domains"/>
    <property type="match status" value="2"/>
</dbReference>
<dbReference type="OrthoDB" id="6766492at2"/>
<keyword evidence="10" id="KW-1185">Reference proteome</keyword>
<comment type="subcellular location">
    <subcellularLocation>
        <location evidence="1">Cell membrane</location>
        <topology evidence="1">Multi-pass membrane protein</topology>
    </subcellularLocation>
</comment>
<feature type="transmembrane region" description="Helical" evidence="7">
    <location>
        <begin position="161"/>
        <end position="183"/>
    </location>
</feature>
<feature type="transmembrane region" description="Helical" evidence="7">
    <location>
        <begin position="284"/>
        <end position="307"/>
    </location>
</feature>
<keyword evidence="3" id="KW-1003">Cell membrane</keyword>
<feature type="transmembrane region" description="Helical" evidence="7">
    <location>
        <begin position="61"/>
        <end position="84"/>
    </location>
</feature>
<name>A0A4P8IVE8_9BURK</name>
<dbReference type="InterPro" id="IPR020846">
    <property type="entry name" value="MFS_dom"/>
</dbReference>
<feature type="transmembrane region" description="Helical" evidence="7">
    <location>
        <begin position="250"/>
        <end position="272"/>
    </location>
</feature>
<keyword evidence="5 7" id="KW-1133">Transmembrane helix</keyword>
<dbReference type="GO" id="GO:0005886">
    <property type="term" value="C:plasma membrane"/>
    <property type="evidence" value="ECO:0007669"/>
    <property type="project" value="UniProtKB-SubCell"/>
</dbReference>
<evidence type="ECO:0000256" key="7">
    <source>
        <dbReference type="SAM" id="Phobius"/>
    </source>
</evidence>
<keyword evidence="6 7" id="KW-0472">Membrane</keyword>
<evidence type="ECO:0000256" key="2">
    <source>
        <dbReference type="ARBA" id="ARBA00022448"/>
    </source>
</evidence>
<dbReference type="EMBL" id="CP040078">
    <property type="protein sequence ID" value="QCP52197.1"/>
    <property type="molecule type" value="Genomic_DNA"/>
</dbReference>
<proteinExistence type="predicted"/>
<gene>
    <name evidence="9" type="ORF">FAZ95_23740</name>
</gene>
<reference evidence="9 10" key="1">
    <citation type="submission" date="2019-05" db="EMBL/GenBank/DDBJ databases">
        <title>Burkholderia sp. DHOD12, isolated from subtropical forest soil.</title>
        <authorList>
            <person name="Gao Z.-H."/>
            <person name="Qiu L.-H."/>
        </authorList>
    </citation>
    <scope>NUCLEOTIDE SEQUENCE [LARGE SCALE GENOMIC DNA]</scope>
    <source>
        <strain evidence="9 10">DHOD12</strain>
    </source>
</reference>
<organism evidence="9 10">
    <name type="scientific">Trinickia violacea</name>
    <dbReference type="NCBI Taxonomy" id="2571746"/>
    <lineage>
        <taxon>Bacteria</taxon>
        <taxon>Pseudomonadati</taxon>
        <taxon>Pseudomonadota</taxon>
        <taxon>Betaproteobacteria</taxon>
        <taxon>Burkholderiales</taxon>
        <taxon>Burkholderiaceae</taxon>
        <taxon>Trinickia</taxon>
    </lineage>
</organism>
<dbReference type="CDD" id="cd17369">
    <property type="entry name" value="MFS_ShiA_like"/>
    <property type="match status" value="1"/>
</dbReference>
<evidence type="ECO:0000256" key="6">
    <source>
        <dbReference type="ARBA" id="ARBA00023136"/>
    </source>
</evidence>
<evidence type="ECO:0000313" key="10">
    <source>
        <dbReference type="Proteomes" id="UP000298656"/>
    </source>
</evidence>
<dbReference type="AlphaFoldDB" id="A0A4P8IVE8"/>
<evidence type="ECO:0000256" key="4">
    <source>
        <dbReference type="ARBA" id="ARBA00022692"/>
    </source>
</evidence>
<evidence type="ECO:0000256" key="3">
    <source>
        <dbReference type="ARBA" id="ARBA00022475"/>
    </source>
</evidence>
<feature type="transmembrane region" description="Helical" evidence="7">
    <location>
        <begin position="381"/>
        <end position="402"/>
    </location>
</feature>
<dbReference type="InterPro" id="IPR036259">
    <property type="entry name" value="MFS_trans_sf"/>
</dbReference>
<protein>
    <submittedName>
        <fullName evidence="9">MHS family MFS transporter</fullName>
    </submittedName>
</protein>
<dbReference type="PANTHER" id="PTHR43045">
    <property type="entry name" value="SHIKIMATE TRANSPORTER"/>
    <property type="match status" value="1"/>
</dbReference>
<feature type="transmembrane region" description="Helical" evidence="7">
    <location>
        <begin position="408"/>
        <end position="428"/>
    </location>
</feature>
<keyword evidence="4 7" id="KW-0812">Transmembrane</keyword>
<evidence type="ECO:0000259" key="8">
    <source>
        <dbReference type="PROSITE" id="PS50850"/>
    </source>
</evidence>
<evidence type="ECO:0000256" key="1">
    <source>
        <dbReference type="ARBA" id="ARBA00004651"/>
    </source>
</evidence>
<accession>A0A4P8IVE8</accession>
<dbReference type="Proteomes" id="UP000298656">
    <property type="component" value="Chromosome 2"/>
</dbReference>
<feature type="transmembrane region" description="Helical" evidence="7">
    <location>
        <begin position="314"/>
        <end position="334"/>
    </location>
</feature>
<feature type="domain" description="Major facilitator superfamily (MFS) profile" evidence="8">
    <location>
        <begin position="23"/>
        <end position="433"/>
    </location>
</feature>
<evidence type="ECO:0000256" key="5">
    <source>
        <dbReference type="ARBA" id="ARBA00022989"/>
    </source>
</evidence>
<feature type="transmembrane region" description="Helical" evidence="7">
    <location>
        <begin position="195"/>
        <end position="216"/>
    </location>
</feature>
<dbReference type="RefSeq" id="WP_137334970.1">
    <property type="nucleotide sequence ID" value="NZ_CP040078.1"/>
</dbReference>
<sequence length="438" mass="47599">MSANLAATTHDDAHESHRSSTRAAFSSFIGTTVEWYDYFLYGTAAALVFPKVFFNELTPELATLASMASFAVAFVLRPLGGMVIGHFGDRMGRKKMLVFTLLVMGLCTAAIGFLPSYNAVGYWSPGLLILLRVIQGFALGGEWGGAALMTVEHAPDGRRGLFGATMQMGVPAGLLVSTGAFALVSALPDEQFFAWGWRLPFIFSLALLFVGMYIRLQVSEPPSFEKVRSSGNVSRAPLLEVWQNEKKKTFIMVFFQTVANVGYFLITVYALTYITNTLHLPRSVASTGLLVAAAVDLFMQPVFGWLSDKVGRKVVYGFGAIFFAVYAFPLFWMLDTANPVLITIALSLGLGIGHASTGSLHGVIYAEQYPTRYRFSGSSTAYQLSGIISSAPTPLIAAWLVARTGNSMAVSWYVAVAALISLVCVLLVKETFREPIDR</sequence>
<feature type="transmembrane region" description="Helical" evidence="7">
    <location>
        <begin position="340"/>
        <end position="360"/>
    </location>
</feature>
<dbReference type="KEGG" id="tvl:FAZ95_23740"/>